<evidence type="ECO:0000313" key="2">
    <source>
        <dbReference type="Proteomes" id="UP000490800"/>
    </source>
</evidence>
<gene>
    <name evidence="1" type="ORF">EDM21_07995</name>
</gene>
<protein>
    <submittedName>
        <fullName evidence="1">Uncharacterized protein</fullName>
    </submittedName>
</protein>
<reference evidence="1 2" key="1">
    <citation type="journal article" date="2019" name="Microorganisms">
        <title>Paenibacillus lutrae sp. nov., A Chitinolytic Species Isolated from A River Otter in Castril Natural Park, Granada, Spain.</title>
        <authorList>
            <person name="Rodriguez M."/>
            <person name="Reina J.C."/>
            <person name="Bejar V."/>
            <person name="Llamas I."/>
        </authorList>
    </citation>
    <scope>NUCLEOTIDE SEQUENCE [LARGE SCALE GENOMIC DNA]</scope>
    <source>
        <strain evidence="1 2">N10</strain>
    </source>
</reference>
<sequence>MDGTLVMQPHPLMGERLECPRRACLVLCGEVPALQNAAAGALRIPAAVEDGAARSRFWQGRVQPAS</sequence>
<evidence type="ECO:0000313" key="1">
    <source>
        <dbReference type="EMBL" id="MVO99468.1"/>
    </source>
</evidence>
<dbReference type="AlphaFoldDB" id="A0A7X3JYS9"/>
<comment type="caution">
    <text evidence="1">The sequence shown here is derived from an EMBL/GenBank/DDBJ whole genome shotgun (WGS) entry which is preliminary data.</text>
</comment>
<dbReference type="Proteomes" id="UP000490800">
    <property type="component" value="Unassembled WGS sequence"/>
</dbReference>
<dbReference type="EMBL" id="RHLK01000003">
    <property type="protein sequence ID" value="MVO99468.1"/>
    <property type="molecule type" value="Genomic_DNA"/>
</dbReference>
<name>A0A7X3JYS9_9BACL</name>
<organism evidence="1 2">
    <name type="scientific">Paenibacillus lutrae</name>
    <dbReference type="NCBI Taxonomy" id="2078573"/>
    <lineage>
        <taxon>Bacteria</taxon>
        <taxon>Bacillati</taxon>
        <taxon>Bacillota</taxon>
        <taxon>Bacilli</taxon>
        <taxon>Bacillales</taxon>
        <taxon>Paenibacillaceae</taxon>
        <taxon>Paenibacillus</taxon>
    </lineage>
</organism>
<proteinExistence type="predicted"/>
<dbReference type="RefSeq" id="WP_157334457.1">
    <property type="nucleotide sequence ID" value="NZ_RHLK01000003.1"/>
</dbReference>
<keyword evidence="2" id="KW-1185">Reference proteome</keyword>
<accession>A0A7X3JYS9</accession>